<dbReference type="AlphaFoldDB" id="A0A6P3IHM2"/>
<proteinExistence type="predicted"/>
<feature type="compositionally biased region" description="Basic residues" evidence="1">
    <location>
        <begin position="19"/>
        <end position="36"/>
    </location>
</feature>
<dbReference type="GeneID" id="104998105"/>
<evidence type="ECO:0000313" key="3">
    <source>
        <dbReference type="RefSeq" id="XP_010851429.1"/>
    </source>
</evidence>
<dbReference type="KEGG" id="bbis:104998105"/>
<protein>
    <submittedName>
        <fullName evidence="3">Uncharacterized protein DKFZp434B061-like</fullName>
    </submittedName>
</protein>
<feature type="compositionally biased region" description="Polar residues" evidence="1">
    <location>
        <begin position="91"/>
        <end position="104"/>
    </location>
</feature>
<reference evidence="3" key="1">
    <citation type="submission" date="2025-08" db="UniProtKB">
        <authorList>
            <consortium name="RefSeq"/>
        </authorList>
    </citation>
    <scope>IDENTIFICATION</scope>
    <source>
        <tissue evidence="3">Blood</tissue>
    </source>
</reference>
<evidence type="ECO:0000313" key="2">
    <source>
        <dbReference type="Proteomes" id="UP000515208"/>
    </source>
</evidence>
<organism evidence="2 3">
    <name type="scientific">Bison bison bison</name>
    <name type="common">North American plains bison</name>
    <dbReference type="NCBI Taxonomy" id="43346"/>
    <lineage>
        <taxon>Eukaryota</taxon>
        <taxon>Metazoa</taxon>
        <taxon>Chordata</taxon>
        <taxon>Craniata</taxon>
        <taxon>Vertebrata</taxon>
        <taxon>Euteleostomi</taxon>
        <taxon>Mammalia</taxon>
        <taxon>Eutheria</taxon>
        <taxon>Laurasiatheria</taxon>
        <taxon>Artiodactyla</taxon>
        <taxon>Ruminantia</taxon>
        <taxon>Pecora</taxon>
        <taxon>Bovidae</taxon>
        <taxon>Bovinae</taxon>
        <taxon>Bison</taxon>
    </lineage>
</organism>
<sequence>MEQGDGFTRRETILTTRTRAPRRHSGPKLSRARRGSKREASIRNKPRRPLPPRLLRGTLAGLRAQQQILPSRQAALQECFHQEGSPRRLQGTPTPRSASTSQPRLQHPGGRAGSAHKAPLPHPHSADTHTTHTHPATRGKPEGENPAFHAVRLRRGAAKRLGAPPAQGADGVPQRSPGLRAELAAGGSHEGRNPRASPTGGPPQAGLPPPPRPSKKRKQ</sequence>
<dbReference type="Proteomes" id="UP000515208">
    <property type="component" value="Unplaced"/>
</dbReference>
<feature type="compositionally biased region" description="Low complexity" evidence="1">
    <location>
        <begin position="53"/>
        <end position="64"/>
    </location>
</feature>
<feature type="region of interest" description="Disordered" evidence="1">
    <location>
        <begin position="1"/>
        <end position="219"/>
    </location>
</feature>
<gene>
    <name evidence="3" type="primary">LOC104998105</name>
</gene>
<name>A0A6P3IHM2_BISBB</name>
<accession>A0A6P3IHM2</accession>
<keyword evidence="2" id="KW-1185">Reference proteome</keyword>
<dbReference type="RefSeq" id="XP_010851429.1">
    <property type="nucleotide sequence ID" value="XM_010853127.1"/>
</dbReference>
<evidence type="ECO:0000256" key="1">
    <source>
        <dbReference type="SAM" id="MobiDB-lite"/>
    </source>
</evidence>